<dbReference type="OrthoDB" id="1612738at2759"/>
<feature type="transmembrane region" description="Helical" evidence="10">
    <location>
        <begin position="239"/>
        <end position="257"/>
    </location>
</feature>
<evidence type="ECO:0000313" key="13">
    <source>
        <dbReference type="EMBL" id="KAE9587735.1"/>
    </source>
</evidence>
<dbReference type="Pfam" id="PF00999">
    <property type="entry name" value="Na_H_Exchanger"/>
    <property type="match status" value="1"/>
</dbReference>
<feature type="transmembrane region" description="Helical" evidence="10">
    <location>
        <begin position="75"/>
        <end position="92"/>
    </location>
</feature>
<feature type="transmembrane region" description="Helical" evidence="10">
    <location>
        <begin position="143"/>
        <end position="163"/>
    </location>
</feature>
<comment type="similarity">
    <text evidence="9">Belongs to the monovalent cation:proton antiporter 2 (CPA2) transporter (TC 2.A.37) family. CHX (TC 2.A.37.4) subfamily.</text>
</comment>
<evidence type="ECO:0000259" key="12">
    <source>
        <dbReference type="Pfam" id="PF23259"/>
    </source>
</evidence>
<feature type="transmembrane region" description="Helical" evidence="10">
    <location>
        <begin position="430"/>
        <end position="453"/>
    </location>
</feature>
<dbReference type="GO" id="GO:0006813">
    <property type="term" value="P:potassium ion transport"/>
    <property type="evidence" value="ECO:0007669"/>
    <property type="project" value="UniProtKB-KW"/>
</dbReference>
<evidence type="ECO:0000256" key="9">
    <source>
        <dbReference type="ARBA" id="ARBA00038341"/>
    </source>
</evidence>
<proteinExistence type="inferred from homology"/>
<protein>
    <submittedName>
        <fullName evidence="13">Putative cation/H+ exchanger, rossmann-like alpha/beta/alpha sandwich</fullName>
    </submittedName>
</protein>
<dbReference type="InterPro" id="IPR050794">
    <property type="entry name" value="CPA2_transporter"/>
</dbReference>
<evidence type="ECO:0000256" key="5">
    <source>
        <dbReference type="ARBA" id="ARBA00022958"/>
    </source>
</evidence>
<dbReference type="EMBL" id="WOCE01000023">
    <property type="protein sequence ID" value="KAE9587735.1"/>
    <property type="molecule type" value="Genomic_DNA"/>
</dbReference>
<dbReference type="Pfam" id="PF23259">
    <property type="entry name" value="CHX17_C"/>
    <property type="match status" value="1"/>
</dbReference>
<evidence type="ECO:0000256" key="2">
    <source>
        <dbReference type="ARBA" id="ARBA00022448"/>
    </source>
</evidence>
<gene>
    <name evidence="13" type="ORF">Lalb_Chr23g0277121</name>
</gene>
<feature type="domain" description="Cation/H(+) antiporter C-terminal" evidence="12">
    <location>
        <begin position="653"/>
        <end position="809"/>
    </location>
</feature>
<name>A0A6A4NA75_LUPAL</name>
<feature type="domain" description="Cation/H+ exchanger transmembrane" evidence="11">
    <location>
        <begin position="62"/>
        <end position="448"/>
    </location>
</feature>
<dbReference type="InterPro" id="IPR057290">
    <property type="entry name" value="CHX17_C"/>
</dbReference>
<comment type="caution">
    <text evidence="13">The sequence shown here is derived from an EMBL/GenBank/DDBJ whole genome shotgun (WGS) entry which is preliminary data.</text>
</comment>
<evidence type="ECO:0000256" key="10">
    <source>
        <dbReference type="SAM" id="Phobius"/>
    </source>
</evidence>
<comment type="subcellular location">
    <subcellularLocation>
        <location evidence="1">Membrane</location>
        <topology evidence="1">Multi-pass membrane protein</topology>
    </subcellularLocation>
</comment>
<dbReference type="Proteomes" id="UP000447434">
    <property type="component" value="Chromosome 23"/>
</dbReference>
<keyword evidence="4 10" id="KW-0812">Transmembrane</keyword>
<evidence type="ECO:0000256" key="1">
    <source>
        <dbReference type="ARBA" id="ARBA00004141"/>
    </source>
</evidence>
<sequence length="836" mass="93592">MANSSDNGTVSVYHDSSGLLQVCVKNDRSVGSPGMFYGDNPFDYVLPVTLCQIFIHNILSRLISFLLKPIKTPKFICNVIAGILLGPSGLGLNQRYFNALFPPRQTQFLKLSSLIGASYYVFVVTLKMDLVTTLRAAKHTWKLGVIPFLSSFGVITILLGLYYKLEHNPHIQNPDARTFIGLSMSFSYFPVVSEALMEFNLIATEIGQIALCSSMLNDVLQWVLVAAQRITSAETVRNSVMFFNIHCMFLFFCIFVVRPLMKMIVRTTPVGKQVKEIYVVLILVGVLVMAGIGDIIGISIFMGPIVFGLITPSGPPLGTTLIDKCEIMISRFILPFFYIDIGMNTDLSILQNWKEVVTFQCILLAGYLAKMIACVLVSISYNIKAKHGVVIGFIMNVKGLNELLAFSRLREYKGLGNLVKPSTKFLDEQTFTHLVMCVVVMTSIVSPFIKLLYMHRPRTQHPSINSNFVVRSIQNTPSDIEFRIITCLHHEASVRGMIALLEACNPILESPICAYVIHLVEIMGQSAPILLPINYKQNKKIMSVNYPNTNHIMRAFENYSNNASGPITILPYVNIAHYKHMHEAICNLAQDKIVPLIIIPFHENDHVDLGGHVAKSIQKLNTRFQSRAVCTVGILVDRDSRLGGDDSMMIFHVGIFFIGGQDDREALALGIRMANRENVRVSLFRFVVTNINDKDCDGRFKSREEEEEEEIEEMLNESLIDEFKSVKFGSGNVSWYEIMVDDGEQILNTIRKLEGNYDLVMVGRRHNIGNLNDEELTTFIENAETLGIFGDMLASTEFCIGMVPVLVTQCGGNLDTEHKFSRVGSATVSQQSFDIE</sequence>
<feature type="transmembrane region" description="Helical" evidence="10">
    <location>
        <begin position="277"/>
        <end position="310"/>
    </location>
</feature>
<keyword evidence="8 10" id="KW-0472">Membrane</keyword>
<feature type="transmembrane region" description="Helical" evidence="10">
    <location>
        <begin position="112"/>
        <end position="131"/>
    </location>
</feature>
<feature type="transmembrane region" description="Helical" evidence="10">
    <location>
        <begin position="44"/>
        <end position="63"/>
    </location>
</feature>
<evidence type="ECO:0000259" key="11">
    <source>
        <dbReference type="Pfam" id="PF00999"/>
    </source>
</evidence>
<keyword evidence="14" id="KW-1185">Reference proteome</keyword>
<feature type="transmembrane region" description="Helical" evidence="10">
    <location>
        <begin position="357"/>
        <end position="377"/>
    </location>
</feature>
<evidence type="ECO:0000256" key="8">
    <source>
        <dbReference type="ARBA" id="ARBA00023136"/>
    </source>
</evidence>
<dbReference type="Gene3D" id="1.20.1530.20">
    <property type="match status" value="1"/>
</dbReference>
<dbReference type="GO" id="GO:0015297">
    <property type="term" value="F:antiporter activity"/>
    <property type="evidence" value="ECO:0007669"/>
    <property type="project" value="InterPro"/>
</dbReference>
<keyword evidence="6 10" id="KW-1133">Transmembrane helix</keyword>
<evidence type="ECO:0000256" key="6">
    <source>
        <dbReference type="ARBA" id="ARBA00022989"/>
    </source>
</evidence>
<dbReference type="InterPro" id="IPR038770">
    <property type="entry name" value="Na+/solute_symporter_sf"/>
</dbReference>
<organism evidence="13 14">
    <name type="scientific">Lupinus albus</name>
    <name type="common">White lupine</name>
    <name type="synonym">Lupinus termis</name>
    <dbReference type="NCBI Taxonomy" id="3870"/>
    <lineage>
        <taxon>Eukaryota</taxon>
        <taxon>Viridiplantae</taxon>
        <taxon>Streptophyta</taxon>
        <taxon>Embryophyta</taxon>
        <taxon>Tracheophyta</taxon>
        <taxon>Spermatophyta</taxon>
        <taxon>Magnoliopsida</taxon>
        <taxon>eudicotyledons</taxon>
        <taxon>Gunneridae</taxon>
        <taxon>Pentapetalae</taxon>
        <taxon>rosids</taxon>
        <taxon>fabids</taxon>
        <taxon>Fabales</taxon>
        <taxon>Fabaceae</taxon>
        <taxon>Papilionoideae</taxon>
        <taxon>50 kb inversion clade</taxon>
        <taxon>genistoids sensu lato</taxon>
        <taxon>core genistoids</taxon>
        <taxon>Genisteae</taxon>
        <taxon>Lupinus</taxon>
    </lineage>
</organism>
<accession>A0A6A4NA75</accession>
<evidence type="ECO:0000313" key="14">
    <source>
        <dbReference type="Proteomes" id="UP000447434"/>
    </source>
</evidence>
<dbReference type="GO" id="GO:0016020">
    <property type="term" value="C:membrane"/>
    <property type="evidence" value="ECO:0007669"/>
    <property type="project" value="UniProtKB-SubCell"/>
</dbReference>
<keyword evidence="2" id="KW-0813">Transport</keyword>
<dbReference type="PANTHER" id="PTHR32468">
    <property type="entry name" value="CATION/H + ANTIPORTER"/>
    <property type="match status" value="1"/>
</dbReference>
<dbReference type="GO" id="GO:0012505">
    <property type="term" value="C:endomembrane system"/>
    <property type="evidence" value="ECO:0007669"/>
    <property type="project" value="TreeGrafter"/>
</dbReference>
<dbReference type="GO" id="GO:1902600">
    <property type="term" value="P:proton transmembrane transport"/>
    <property type="evidence" value="ECO:0007669"/>
    <property type="project" value="InterPro"/>
</dbReference>
<reference evidence="14" key="1">
    <citation type="journal article" date="2020" name="Nat. Commun.">
        <title>Genome sequence of the cluster root forming white lupin.</title>
        <authorList>
            <person name="Hufnagel B."/>
            <person name="Marques A."/>
            <person name="Soriano A."/>
            <person name="Marques L."/>
            <person name="Divol F."/>
            <person name="Doumas P."/>
            <person name="Sallet E."/>
            <person name="Mancinotti D."/>
            <person name="Carrere S."/>
            <person name="Marande W."/>
            <person name="Arribat S."/>
            <person name="Keller J."/>
            <person name="Huneau C."/>
            <person name="Blein T."/>
            <person name="Aime D."/>
            <person name="Laguerre M."/>
            <person name="Taylor J."/>
            <person name="Schubert V."/>
            <person name="Nelson M."/>
            <person name="Geu-Flores F."/>
            <person name="Crespi M."/>
            <person name="Gallardo-Guerrero K."/>
            <person name="Delaux P.-M."/>
            <person name="Salse J."/>
            <person name="Berges H."/>
            <person name="Guyot R."/>
            <person name="Gouzy J."/>
            <person name="Peret B."/>
        </authorList>
    </citation>
    <scope>NUCLEOTIDE SEQUENCE [LARGE SCALE GENOMIC DNA]</scope>
    <source>
        <strain evidence="14">cv. Amiga</strain>
    </source>
</reference>
<evidence type="ECO:0000256" key="7">
    <source>
        <dbReference type="ARBA" id="ARBA00023065"/>
    </source>
</evidence>
<keyword evidence="7" id="KW-0406">Ion transport</keyword>
<evidence type="ECO:0000256" key="4">
    <source>
        <dbReference type="ARBA" id="ARBA00022692"/>
    </source>
</evidence>
<dbReference type="InterPro" id="IPR006153">
    <property type="entry name" value="Cation/H_exchanger_TM"/>
</dbReference>
<evidence type="ECO:0000256" key="3">
    <source>
        <dbReference type="ARBA" id="ARBA00022538"/>
    </source>
</evidence>
<keyword evidence="3" id="KW-0633">Potassium transport</keyword>
<dbReference type="GO" id="GO:0006885">
    <property type="term" value="P:regulation of pH"/>
    <property type="evidence" value="ECO:0007669"/>
    <property type="project" value="TreeGrafter"/>
</dbReference>
<keyword evidence="5" id="KW-0630">Potassium</keyword>
<dbReference type="AlphaFoldDB" id="A0A6A4NA75"/>
<dbReference type="PANTHER" id="PTHR32468:SF105">
    <property type="entry name" value="CATION_H+ EXCHANGER 3"/>
    <property type="match status" value="1"/>
</dbReference>